<gene>
    <name evidence="1" type="ORF">MNBD_ALPHA09-1212</name>
</gene>
<proteinExistence type="predicted"/>
<evidence type="ECO:0000313" key="1">
    <source>
        <dbReference type="EMBL" id="VAW12215.1"/>
    </source>
</evidence>
<reference evidence="1" key="1">
    <citation type="submission" date="2018-06" db="EMBL/GenBank/DDBJ databases">
        <authorList>
            <person name="Zhirakovskaya E."/>
        </authorList>
    </citation>
    <scope>NUCLEOTIDE SEQUENCE</scope>
</reference>
<dbReference type="AlphaFoldDB" id="A0A3B0T1I0"/>
<organism evidence="1">
    <name type="scientific">hydrothermal vent metagenome</name>
    <dbReference type="NCBI Taxonomy" id="652676"/>
    <lineage>
        <taxon>unclassified sequences</taxon>
        <taxon>metagenomes</taxon>
        <taxon>ecological metagenomes</taxon>
    </lineage>
</organism>
<protein>
    <submittedName>
        <fullName evidence="1">Uncharacterized protein</fullName>
    </submittedName>
</protein>
<dbReference type="EMBL" id="UOEM01000040">
    <property type="protein sequence ID" value="VAW12215.1"/>
    <property type="molecule type" value="Genomic_DNA"/>
</dbReference>
<accession>A0A3B0T1I0</accession>
<name>A0A3B0T1I0_9ZZZZ</name>
<sequence length="91" mass="9570">MGVLLIVGFIVVFITIIYRVVASGDASQTAAPRGVFGEVDVNIPAGATIVSTTVDGDRALVRMSGADGVQTLIVFDIRRGHEVGRFRLNPG</sequence>